<dbReference type="OrthoDB" id="40902at2759"/>
<evidence type="ECO:0000256" key="2">
    <source>
        <dbReference type="ARBA" id="ARBA00022527"/>
    </source>
</evidence>
<keyword evidence="2" id="KW-0723">Serine/threonine-protein kinase</keyword>
<accession>A0A830CLM1</accession>
<organism evidence="8 9">
    <name type="scientific">Phtheirospermum japonicum</name>
    <dbReference type="NCBI Taxonomy" id="374723"/>
    <lineage>
        <taxon>Eukaryota</taxon>
        <taxon>Viridiplantae</taxon>
        <taxon>Streptophyta</taxon>
        <taxon>Embryophyta</taxon>
        <taxon>Tracheophyta</taxon>
        <taxon>Spermatophyta</taxon>
        <taxon>Magnoliopsida</taxon>
        <taxon>eudicotyledons</taxon>
        <taxon>Gunneridae</taxon>
        <taxon>Pentapetalae</taxon>
        <taxon>asterids</taxon>
        <taxon>lamiids</taxon>
        <taxon>Lamiales</taxon>
        <taxon>Orobanchaceae</taxon>
        <taxon>Orobanchaceae incertae sedis</taxon>
        <taxon>Phtheirospermum</taxon>
    </lineage>
</organism>
<sequence length="96" mass="10680">MEPKILHLLSGCPSILHLRDAYEDDDCGHVVTDLCDGGDLFDRLSSSTRFSEFDAAAVLTQLMAAVAYYHRLGVVHMDINEKVDVWSAGVIRMKIN</sequence>
<keyword evidence="9" id="KW-1185">Reference proteome</keyword>
<evidence type="ECO:0000256" key="5">
    <source>
        <dbReference type="ARBA" id="ARBA00022777"/>
    </source>
</evidence>
<dbReference type="GO" id="GO:0004674">
    <property type="term" value="F:protein serine/threonine kinase activity"/>
    <property type="evidence" value="ECO:0007669"/>
    <property type="project" value="UniProtKB-KW"/>
</dbReference>
<dbReference type="GO" id="GO:0005524">
    <property type="term" value="F:ATP binding"/>
    <property type="evidence" value="ECO:0007669"/>
    <property type="project" value="UniProtKB-KW"/>
</dbReference>
<dbReference type="Pfam" id="PF00069">
    <property type="entry name" value="Pkinase"/>
    <property type="match status" value="1"/>
</dbReference>
<evidence type="ECO:0000256" key="3">
    <source>
        <dbReference type="ARBA" id="ARBA00022679"/>
    </source>
</evidence>
<reference evidence="8" key="1">
    <citation type="submission" date="2020-07" db="EMBL/GenBank/DDBJ databases">
        <title>Ethylene signaling mediates host invasion by parasitic plants.</title>
        <authorList>
            <person name="Yoshida S."/>
        </authorList>
    </citation>
    <scope>NUCLEOTIDE SEQUENCE</scope>
    <source>
        <strain evidence="8">Okayama</strain>
    </source>
</reference>
<dbReference type="InterPro" id="IPR000719">
    <property type="entry name" value="Prot_kinase_dom"/>
</dbReference>
<dbReference type="AlphaFoldDB" id="A0A830CLM1"/>
<protein>
    <submittedName>
        <fullName evidence="8">Serine/threonine-protein kinase pepkr2</fullName>
    </submittedName>
</protein>
<name>A0A830CLM1_9LAMI</name>
<evidence type="ECO:0000256" key="6">
    <source>
        <dbReference type="ARBA" id="ARBA00022840"/>
    </source>
</evidence>
<proteinExistence type="inferred from homology"/>
<dbReference type="InterPro" id="IPR050205">
    <property type="entry name" value="CDPK_Ser/Thr_kinases"/>
</dbReference>
<keyword evidence="4" id="KW-0547">Nucleotide-binding</keyword>
<evidence type="ECO:0000256" key="1">
    <source>
        <dbReference type="ARBA" id="ARBA00005354"/>
    </source>
</evidence>
<evidence type="ECO:0000313" key="8">
    <source>
        <dbReference type="EMBL" id="GFQ01568.1"/>
    </source>
</evidence>
<dbReference type="PROSITE" id="PS50011">
    <property type="entry name" value="PROTEIN_KINASE_DOM"/>
    <property type="match status" value="1"/>
</dbReference>
<keyword evidence="3" id="KW-0808">Transferase</keyword>
<dbReference type="Proteomes" id="UP000653305">
    <property type="component" value="Unassembled WGS sequence"/>
</dbReference>
<gene>
    <name evidence="8" type="ORF">PHJA_002300700</name>
</gene>
<feature type="domain" description="Protein kinase" evidence="7">
    <location>
        <begin position="1"/>
        <end position="96"/>
    </location>
</feature>
<evidence type="ECO:0000256" key="4">
    <source>
        <dbReference type="ARBA" id="ARBA00022741"/>
    </source>
</evidence>
<keyword evidence="5 8" id="KW-0418">Kinase</keyword>
<dbReference type="EMBL" id="BMAC01000692">
    <property type="protein sequence ID" value="GFQ01568.1"/>
    <property type="molecule type" value="Genomic_DNA"/>
</dbReference>
<dbReference type="PANTHER" id="PTHR24349">
    <property type="entry name" value="SERINE/THREONINE-PROTEIN KINASE"/>
    <property type="match status" value="1"/>
</dbReference>
<comment type="caution">
    <text evidence="8">The sequence shown here is derived from an EMBL/GenBank/DDBJ whole genome shotgun (WGS) entry which is preliminary data.</text>
</comment>
<comment type="similarity">
    <text evidence="1">Belongs to the protein kinase superfamily. CAMK Ser/Thr protein kinase family. CaMK subfamily.</text>
</comment>
<dbReference type="SUPFAM" id="SSF56112">
    <property type="entry name" value="Protein kinase-like (PK-like)"/>
    <property type="match status" value="1"/>
</dbReference>
<evidence type="ECO:0000313" key="9">
    <source>
        <dbReference type="Proteomes" id="UP000653305"/>
    </source>
</evidence>
<dbReference type="Gene3D" id="1.10.510.10">
    <property type="entry name" value="Transferase(Phosphotransferase) domain 1"/>
    <property type="match status" value="1"/>
</dbReference>
<dbReference type="InterPro" id="IPR011009">
    <property type="entry name" value="Kinase-like_dom_sf"/>
</dbReference>
<dbReference type="Gene3D" id="3.30.200.20">
    <property type="entry name" value="Phosphorylase Kinase, domain 1"/>
    <property type="match status" value="1"/>
</dbReference>
<evidence type="ECO:0000259" key="7">
    <source>
        <dbReference type="PROSITE" id="PS50011"/>
    </source>
</evidence>
<keyword evidence="6" id="KW-0067">ATP-binding</keyword>